<dbReference type="GO" id="GO:0005829">
    <property type="term" value="C:cytosol"/>
    <property type="evidence" value="ECO:0007669"/>
    <property type="project" value="TreeGrafter"/>
</dbReference>
<dbReference type="Pfam" id="PF00443">
    <property type="entry name" value="UCH"/>
    <property type="match status" value="1"/>
</dbReference>
<evidence type="ECO:0000259" key="3">
    <source>
        <dbReference type="PROSITE" id="PS50235"/>
    </source>
</evidence>
<dbReference type="OrthoDB" id="292964at2759"/>
<dbReference type="PANTHER" id="PTHR24006">
    <property type="entry name" value="UBIQUITIN CARBOXYL-TERMINAL HYDROLASE"/>
    <property type="match status" value="1"/>
</dbReference>
<dbReference type="RefSeq" id="XP_051365190.1">
    <property type="nucleotide sequence ID" value="XM_051502804.1"/>
</dbReference>
<organism evidence="4 5">
    <name type="scientific">Emericellopsis cladophorae</name>
    <dbReference type="NCBI Taxonomy" id="2686198"/>
    <lineage>
        <taxon>Eukaryota</taxon>
        <taxon>Fungi</taxon>
        <taxon>Dikarya</taxon>
        <taxon>Ascomycota</taxon>
        <taxon>Pezizomycotina</taxon>
        <taxon>Sordariomycetes</taxon>
        <taxon>Hypocreomycetidae</taxon>
        <taxon>Hypocreales</taxon>
        <taxon>Bionectriaceae</taxon>
        <taxon>Emericellopsis</taxon>
    </lineage>
</organism>
<dbReference type="InterPro" id="IPR038765">
    <property type="entry name" value="Papain-like_cys_pep_sf"/>
</dbReference>
<feature type="domain" description="USP" evidence="3">
    <location>
        <begin position="614"/>
        <end position="950"/>
    </location>
</feature>
<feature type="compositionally biased region" description="Basic and acidic residues" evidence="1">
    <location>
        <begin position="542"/>
        <end position="567"/>
    </location>
</feature>
<sequence length="953" mass="105796">MAAINHASSPAPNGLPNASPARGTAQPLPHIDDVTAAPRDIDGNQSIKKLLEQCESSLKTAELMREFNKDVQALKGYLRSYIIAVQTIEGHRDYAEIQHNQSSQLHKKHIALLQQIKGLWPQYDGIKKKIIENNRVTGVQRSVPRPSSASSSSSHSNVTVKPSNQPLDGASPAPARKPEVRPKPQALHGNALKSNHARASSASSDLLAARFAKLQGPAASPGQDPRIKTHAFAHPLKPVGPREMPPGQLKRPTIGIDSSVPSLPQMPNAIYSPARGNMSEESVRMPSSTPRGFSRTGSSTSTSCSPSASSLPPSKDYFTPVYSNSITSEPAAPTNGILKESSAASSPRHSVDLAKRTIVAEELFKAMKTKNILIIDIRSREQFDDSHIMSRSIICIEPDILTRPDLNADDIAESLVLSPGQDQILFERRDEFDLVVFYDDTSKGYPVVARTADEIAIMSLHRALVHLSYARELKQTPLLLKGGLEAWADLLGPQGLESTRDSSTNAASLRINRTKSKYRARPMAPDDVRAWQEKLRTEEMEKAASTEHYRTTEDFLRRFPEVSREPEDMSSTPASELPRQPAGPPRPTKPLEYQPVRHAVEGLPAPLTQPKPAVSRPNHSGNAISSDPLDGVSNRDAGAQVASARTTKPFDQMTTKKERNYTRSITTHDKSKEVLGDSQQHDAHEFMSFVLDELDRETNRQRHVLALDLDKPLDMRNKSVLDGALEYWSKYCDSSRSISDQHCGLMEVQSVCCQTCKTTTYRWGVIKQLVLYLNERDAHDRELTLQKLIRRYTAPEELTGFHCDACRAGDRTATIQRAFPRMPALLLVTIQRYGISRQSKIMAEVTWDLDTLDMAPFHPRPNSVPDKMRTDDKAFMGPFKYECVAVVEHYGDTTNSGHYTAYVRDPRTHGSAWLYCDDSRITKANLQGHHANKVFRDGSRTPYVALFRMKSGA</sequence>
<dbReference type="PROSITE" id="PS50235">
    <property type="entry name" value="USP_3"/>
    <property type="match status" value="1"/>
</dbReference>
<proteinExistence type="predicted"/>
<dbReference type="InterPro" id="IPR001394">
    <property type="entry name" value="Peptidase_C19_UCH"/>
</dbReference>
<comment type="caution">
    <text evidence="4">The sequence shown here is derived from an EMBL/GenBank/DDBJ whole genome shotgun (WGS) entry which is preliminary data.</text>
</comment>
<evidence type="ECO:0000256" key="1">
    <source>
        <dbReference type="SAM" id="MobiDB-lite"/>
    </source>
</evidence>
<feature type="region of interest" description="Disordered" evidence="1">
    <location>
        <begin position="273"/>
        <end position="311"/>
    </location>
</feature>
<dbReference type="InterPro" id="IPR028889">
    <property type="entry name" value="USP"/>
</dbReference>
<feature type="compositionally biased region" description="Polar residues" evidence="1">
    <location>
        <begin position="1"/>
        <end position="11"/>
    </location>
</feature>
<evidence type="ECO:0000313" key="5">
    <source>
        <dbReference type="Proteomes" id="UP001055219"/>
    </source>
</evidence>
<dbReference type="InterPro" id="IPR001763">
    <property type="entry name" value="Rhodanese-like_dom"/>
</dbReference>
<dbReference type="Gene3D" id="3.90.70.10">
    <property type="entry name" value="Cysteine proteinases"/>
    <property type="match status" value="1"/>
</dbReference>
<feature type="region of interest" description="Disordered" evidence="1">
    <location>
        <begin position="137"/>
        <end position="186"/>
    </location>
</feature>
<dbReference type="GO" id="GO:0004843">
    <property type="term" value="F:cysteine-type deubiquitinase activity"/>
    <property type="evidence" value="ECO:0007669"/>
    <property type="project" value="InterPro"/>
</dbReference>
<accession>A0A9P9Y7P2</accession>
<dbReference type="AlphaFoldDB" id="A0A9P9Y7P2"/>
<dbReference type="PROSITE" id="PS50206">
    <property type="entry name" value="RHODANESE_3"/>
    <property type="match status" value="1"/>
</dbReference>
<dbReference type="SUPFAM" id="SSF52821">
    <property type="entry name" value="Rhodanese/Cell cycle control phosphatase"/>
    <property type="match status" value="1"/>
</dbReference>
<dbReference type="Pfam" id="PF00581">
    <property type="entry name" value="Rhodanese"/>
    <property type="match status" value="1"/>
</dbReference>
<evidence type="ECO:0000259" key="2">
    <source>
        <dbReference type="PROSITE" id="PS50206"/>
    </source>
</evidence>
<dbReference type="SUPFAM" id="SSF54001">
    <property type="entry name" value="Cysteine proteinases"/>
    <property type="match status" value="1"/>
</dbReference>
<reference evidence="4" key="1">
    <citation type="journal article" date="2021" name="J Fungi (Basel)">
        <title>Genomic and Metabolomic Analyses of the Marine Fungus Emericellopsis cladophorae: Insights into Saltwater Adaptability Mechanisms and Its Biosynthetic Potential.</title>
        <authorList>
            <person name="Goncalves M.F.M."/>
            <person name="Hilario S."/>
            <person name="Van de Peer Y."/>
            <person name="Esteves A.C."/>
            <person name="Alves A."/>
        </authorList>
    </citation>
    <scope>NUCLEOTIDE SEQUENCE</scope>
    <source>
        <strain evidence="4">MUM 19.33</strain>
    </source>
</reference>
<dbReference type="Proteomes" id="UP001055219">
    <property type="component" value="Unassembled WGS sequence"/>
</dbReference>
<dbReference type="GO" id="GO:0005634">
    <property type="term" value="C:nucleus"/>
    <property type="evidence" value="ECO:0007669"/>
    <property type="project" value="TreeGrafter"/>
</dbReference>
<feature type="region of interest" description="Disordered" evidence="1">
    <location>
        <begin position="542"/>
        <end position="646"/>
    </location>
</feature>
<feature type="region of interest" description="Disordered" evidence="1">
    <location>
        <begin position="1"/>
        <end position="39"/>
    </location>
</feature>
<name>A0A9P9Y7P2_9HYPO</name>
<gene>
    <name evidence="4" type="ORF">J7T54_006379</name>
</gene>
<protein>
    <recommendedName>
        <fullName evidence="6">USP domain-containing protein</fullName>
    </recommendedName>
</protein>
<evidence type="ECO:0000313" key="4">
    <source>
        <dbReference type="EMBL" id="KAI6784334.1"/>
    </source>
</evidence>
<dbReference type="InterPro" id="IPR036873">
    <property type="entry name" value="Rhodanese-like_dom_sf"/>
</dbReference>
<dbReference type="GeneID" id="75832857"/>
<feature type="domain" description="Rhodanese" evidence="2">
    <location>
        <begin position="368"/>
        <end position="496"/>
    </location>
</feature>
<dbReference type="SMART" id="SM00450">
    <property type="entry name" value="RHOD"/>
    <property type="match status" value="1"/>
</dbReference>
<reference evidence="4" key="2">
    <citation type="submission" date="2022-07" db="EMBL/GenBank/DDBJ databases">
        <authorList>
            <person name="Goncalves M.F.M."/>
            <person name="Hilario S."/>
            <person name="Van De Peer Y."/>
            <person name="Esteves A.C."/>
            <person name="Alves A."/>
        </authorList>
    </citation>
    <scope>NUCLEOTIDE SEQUENCE</scope>
    <source>
        <strain evidence="4">MUM 19.33</strain>
    </source>
</reference>
<dbReference type="InterPro" id="IPR050164">
    <property type="entry name" value="Peptidase_C19"/>
</dbReference>
<dbReference type="CDD" id="cd02257">
    <property type="entry name" value="Peptidase_C19"/>
    <property type="match status" value="1"/>
</dbReference>
<dbReference type="Gene3D" id="3.40.250.10">
    <property type="entry name" value="Rhodanese-like domain"/>
    <property type="match status" value="1"/>
</dbReference>
<feature type="compositionally biased region" description="Low complexity" evidence="1">
    <location>
        <begin position="287"/>
        <end position="311"/>
    </location>
</feature>
<dbReference type="EMBL" id="JAGIXG020000004">
    <property type="protein sequence ID" value="KAI6784334.1"/>
    <property type="molecule type" value="Genomic_DNA"/>
</dbReference>
<keyword evidence="5" id="KW-1185">Reference proteome</keyword>
<feature type="compositionally biased region" description="Low complexity" evidence="1">
    <location>
        <begin position="142"/>
        <end position="163"/>
    </location>
</feature>
<evidence type="ECO:0008006" key="6">
    <source>
        <dbReference type="Google" id="ProtNLM"/>
    </source>
</evidence>
<dbReference type="GO" id="GO:0016579">
    <property type="term" value="P:protein deubiquitination"/>
    <property type="evidence" value="ECO:0007669"/>
    <property type="project" value="InterPro"/>
</dbReference>